<evidence type="ECO:0000259" key="6">
    <source>
        <dbReference type="Pfam" id="PF12256"/>
    </source>
</evidence>
<keyword evidence="9" id="KW-1185">Reference proteome</keyword>
<dbReference type="SUPFAM" id="SSF69318">
    <property type="entry name" value="Integrin alpha N-terminal domain"/>
    <property type="match status" value="2"/>
</dbReference>
<evidence type="ECO:0000313" key="8">
    <source>
        <dbReference type="EMBL" id="GIZ40386.1"/>
    </source>
</evidence>
<gene>
    <name evidence="8" type="ORF">CKM354_000372400</name>
</gene>
<dbReference type="Pfam" id="PF12256">
    <property type="entry name" value="TcdB_toxin_midN"/>
    <property type="match status" value="1"/>
</dbReference>
<dbReference type="InterPro" id="IPR050708">
    <property type="entry name" value="T6SS_VgrG/RHS"/>
</dbReference>
<reference evidence="8 9" key="1">
    <citation type="submission" date="2021-01" db="EMBL/GenBank/DDBJ databases">
        <title>Cercospora kikuchii MAFF 305040 whole genome shotgun sequence.</title>
        <authorList>
            <person name="Kashiwa T."/>
            <person name="Suzuki T."/>
        </authorList>
    </citation>
    <scope>NUCLEOTIDE SEQUENCE [LARGE SCALE GENOMIC DNA]</scope>
    <source>
        <strain evidence="8 9">MAFF 305040</strain>
    </source>
</reference>
<dbReference type="RefSeq" id="XP_044654873.1">
    <property type="nucleotide sequence ID" value="XM_044798938.1"/>
</dbReference>
<dbReference type="InterPro" id="IPR022385">
    <property type="entry name" value="Rhs_assc_core"/>
</dbReference>
<keyword evidence="5" id="KW-1133">Transmembrane helix</keyword>
<dbReference type="EMBL" id="BOLY01000002">
    <property type="protein sequence ID" value="GIZ40386.1"/>
    <property type="molecule type" value="Genomic_DNA"/>
</dbReference>
<dbReference type="Gene3D" id="2.180.10.10">
    <property type="entry name" value="RHS repeat-associated core"/>
    <property type="match status" value="2"/>
</dbReference>
<dbReference type="InterPro" id="IPR022045">
    <property type="entry name" value="TcdB_toxin_mid/N"/>
</dbReference>
<evidence type="ECO:0008006" key="10">
    <source>
        <dbReference type="Google" id="ProtNLM"/>
    </source>
</evidence>
<keyword evidence="2" id="KW-0964">Secreted</keyword>
<evidence type="ECO:0000256" key="5">
    <source>
        <dbReference type="SAM" id="Phobius"/>
    </source>
</evidence>
<keyword evidence="5" id="KW-0472">Membrane</keyword>
<protein>
    <recommendedName>
        <fullName evidence="10">Insecticide toxin TcdB middle/N-terminal domain-containing protein</fullName>
    </recommendedName>
</protein>
<sequence>MADEISIDRPFGRHWTDSNGVSRYSLPLDVPKGVGMGNEPSISLEYIQSGGNGVLGLGWVLSTYSSVRRIPATVAKGAERPTLDVDRRTEQLALNGQALLNIAGEYHSPGATYTTQIGQDVQVVAAHETEGFVATDRSGRRQIYGATQQAQRTAKVAAATEVREWFLEKSIDVFGNYQTFAYNKNPLPQLGSLEQGVNYLESIRFTSNDKATYSGRWRANFVYQTREDFVVITNGHDQSTSGCLLKRVDFDLLDAGGTKIQTMKSYIFTYTHSASSGVSLLTAVAEIGVDGSSLTPTTFDYGVNYALMKPEQLFVPDKTAAISLPSVENIAAVLPVNVSGRTLCDLVAVRHDSATGVMSLKTWLATPSTPPPAGSPTINWSETSMSGRSSISKLPYGPRGALSGDNFTMLCADLNGDGRTDIIMPYRTTGDMLSFSISQSIGTGFKDFVNVYTGKAWQSDCKFLALDCDGNGRVDIVQIYKHSNRIAFRVFWALYDHVTGIATLDAPVETVTTMAWTESKEWLISDIDHNGLQGLIRVYTEKTNRGAELRAWAFRISPDPAKRGVFMPTTEEPSTIGQFTHEEARSLTVLTTDINGDGVTDLLICQQINSVDRLHVDFVFRSFLNNGQGAFTERGNAIRQQRTFRSGEQPRNPCRFYATSLDGSRFPSIVCAFQQSYSHDWVCLVASGSSDGQVKELYPSPGASRSSVLIAPAGTLHHSPGQEIDLASVDIDGTGKAGWLLTTNVNGSWSACPVYNASGVPDLLTSTTNPLGLKVDVSYMPMSDQRAYKSARQWHDISMPTDQAVRDVIASQSLVVTRTVSSNEPLINNLPWRQEIIRSYSNAKINLEGRGWQGFEKTTMLDVSSGVLLEEQFHQVWPLSKIKFQTTTIATKTPKLSTQANGDASPDDISALLSSGTIIQRERLDFDVKSLNVNEWDTRRVLQSAKELFQYDNGKPWKISSGMNWTHDDNGNMISEESWESDATLKTRSNQLWKLFSYAEIGTAEGMPVRKKVTTNVQNKSFDVFEAGDITLTKITYDKAAPFVRETVHWSSDHNKFIGETYEHDAFGNRIKASDAVGLTTNVKYSTDYPNCAVQTTQEAPGLSLTTLSANNAYDMQTSAGRSSTGVLQALTHDAFGRRAQSMVITTDPTDSTITYPTRTNYPTAASADLAQTLSQARLVCQSRTEYKRMKTRSGKNLLTRFVTKYSSADDKSSTTLCEAIDCTGRVRISRKQSGSFEPVWMYYTFESGGSNLVRSTPWHLPSNIEDGFDWSPPVEKCILSAYDALRRPVLQYRPRSAAAKSATLMQHSYVDGGTKSTSITKYCDEKGVETSDKEIAKTLNTFRNVAGQPQLIGTIDESGLSTSIDYDVVGRITAMTDSSGHVEAREYNATGQLLSINNKYQNTMGSAAGKAVVFTYDERGRLLTTKNVMGETNRLEYDAKGRILQSIGSDLRTTTRTFSSAANGTSMLSRVTISKPSSTNVESQYDFTYDQRARLSSSQISISGTGTYSFSYRYDWQDRLIEKVLPNGTKLQSSYMGDLLAEARIVSADGKTVNVTSSYATYNPQGSVQSSQLSSGAFLSAGSITFNSEHDELNTPMKRSMRGKGDLASMTYTINEKDQIASITDVLTQEVVAYTYDKQRLAASQHADATFNYAYDASGNITSLGDMQLAYAPASITGTRNGSTAYEAKFDGAGRLTSRKLGDVEHALTYAGGSRLSQIKDLEAGTITSFLQDPDGNNILCQKPDGSKQITLGQEYRVDIAKDGAETTGVTLLGPEGPVAQLKTQSDGSKHLKAYLLDHKGTVTHSYDCDKATVTKQNFSDYGKSLARSEENGPGFEGKVQDTDSGLICFGGRWYDPVIGRFITPDTVTDISGLGKRDGLNRYVFENNDPVNHVDPTGHWSWDAIGGIILGAVLIGAAIAVTVATAGVASPLGAALAAGAVGALISAGSTAIFYSIDHMDASNENIDHGKFWKGFFCEVAVSAAVGFITGAAGEFLWGAKGVWNLTQVGARSLSPAASATLTDSLNLAIKTGGEALMSAISNEVNQIADNGIEKSFSDPDKDLTDGLGQAAAQGALSGALTHLGGDFLGGKAAAKKAGNIVWGEVKEAAGKGARKAETTFERLMGKLKFNPVEEEFEMHALRWTTVSSENTVRGMPRMFATIIEDFERSAPALSEIGFVKL</sequence>
<evidence type="ECO:0000256" key="1">
    <source>
        <dbReference type="ARBA" id="ARBA00004613"/>
    </source>
</evidence>
<comment type="subcellular location">
    <subcellularLocation>
        <location evidence="1">Secreted</location>
    </subcellularLocation>
</comment>
<dbReference type="InterPro" id="IPR056823">
    <property type="entry name" value="TEN-like_YD-shell"/>
</dbReference>
<keyword evidence="5" id="KW-0812">Transmembrane</keyword>
<organism evidence="8 9">
    <name type="scientific">Cercospora kikuchii</name>
    <dbReference type="NCBI Taxonomy" id="84275"/>
    <lineage>
        <taxon>Eukaryota</taxon>
        <taxon>Fungi</taxon>
        <taxon>Dikarya</taxon>
        <taxon>Ascomycota</taxon>
        <taxon>Pezizomycotina</taxon>
        <taxon>Dothideomycetes</taxon>
        <taxon>Dothideomycetidae</taxon>
        <taxon>Mycosphaerellales</taxon>
        <taxon>Mycosphaerellaceae</taxon>
        <taxon>Cercospora</taxon>
    </lineage>
</organism>
<evidence type="ECO:0000256" key="2">
    <source>
        <dbReference type="ARBA" id="ARBA00022525"/>
    </source>
</evidence>
<dbReference type="InterPro" id="IPR003284">
    <property type="entry name" value="Sal_SpvB"/>
</dbReference>
<dbReference type="Pfam" id="PF25023">
    <property type="entry name" value="TEN_YD-shell"/>
    <property type="match status" value="2"/>
</dbReference>
<feature type="transmembrane region" description="Helical" evidence="5">
    <location>
        <begin position="1901"/>
        <end position="1924"/>
    </location>
</feature>
<dbReference type="NCBIfam" id="TIGR03696">
    <property type="entry name" value="Rhs_assc_core"/>
    <property type="match status" value="1"/>
</dbReference>
<dbReference type="OrthoDB" id="442731at2759"/>
<proteinExistence type="predicted"/>
<keyword evidence="4" id="KW-0843">Virulence</keyword>
<dbReference type="PANTHER" id="PTHR32305">
    <property type="match status" value="1"/>
</dbReference>
<keyword evidence="3" id="KW-0677">Repeat</keyword>
<dbReference type="GeneID" id="68289299"/>
<feature type="transmembrane region" description="Helical" evidence="5">
    <location>
        <begin position="1936"/>
        <end position="1957"/>
    </location>
</feature>
<evidence type="ECO:0000313" key="9">
    <source>
        <dbReference type="Proteomes" id="UP000825890"/>
    </source>
</evidence>
<dbReference type="InterPro" id="IPR006530">
    <property type="entry name" value="YD"/>
</dbReference>
<feature type="domain" description="Teneurin-like YD-shell" evidence="7">
    <location>
        <begin position="1357"/>
        <end position="1533"/>
    </location>
</feature>
<dbReference type="NCBIfam" id="TIGR01643">
    <property type="entry name" value="YD_repeat_2x"/>
    <property type="match status" value="1"/>
</dbReference>
<name>A0A9P3CEQ1_9PEZI</name>
<feature type="domain" description="Insecticide toxin TcdB middle/N-terminal" evidence="6">
    <location>
        <begin position="722"/>
        <end position="877"/>
    </location>
</feature>
<dbReference type="GO" id="GO:0005737">
    <property type="term" value="C:cytoplasm"/>
    <property type="evidence" value="ECO:0007669"/>
    <property type="project" value="InterPro"/>
</dbReference>
<accession>A0A9P3CEQ1</accession>
<dbReference type="Proteomes" id="UP000825890">
    <property type="component" value="Unassembled WGS sequence"/>
</dbReference>
<evidence type="ECO:0000256" key="3">
    <source>
        <dbReference type="ARBA" id="ARBA00022737"/>
    </source>
</evidence>
<dbReference type="InterPro" id="IPR028994">
    <property type="entry name" value="Integrin_alpha_N"/>
</dbReference>
<comment type="caution">
    <text evidence="8">The sequence shown here is derived from an EMBL/GenBank/DDBJ whole genome shotgun (WGS) entry which is preliminary data.</text>
</comment>
<dbReference type="PANTHER" id="PTHR32305:SF15">
    <property type="entry name" value="PROTEIN RHSA-RELATED"/>
    <property type="match status" value="1"/>
</dbReference>
<feature type="domain" description="Teneurin-like YD-shell" evidence="7">
    <location>
        <begin position="1797"/>
        <end position="1892"/>
    </location>
</feature>
<dbReference type="Pfam" id="PF03534">
    <property type="entry name" value="SpvB"/>
    <property type="match status" value="1"/>
</dbReference>
<dbReference type="GO" id="GO:0005576">
    <property type="term" value="C:extracellular region"/>
    <property type="evidence" value="ECO:0007669"/>
    <property type="project" value="UniProtKB-SubCell"/>
</dbReference>
<evidence type="ECO:0000259" key="7">
    <source>
        <dbReference type="Pfam" id="PF25023"/>
    </source>
</evidence>
<evidence type="ECO:0000256" key="4">
    <source>
        <dbReference type="ARBA" id="ARBA00023026"/>
    </source>
</evidence>